<proteinExistence type="predicted"/>
<gene>
    <name evidence="3" type="primary">LOC104233503</name>
</gene>
<dbReference type="Proteomes" id="UP000189701">
    <property type="component" value="Unplaced"/>
</dbReference>
<dbReference type="InterPro" id="IPR005162">
    <property type="entry name" value="Retrotrans_gag_dom"/>
</dbReference>
<reference evidence="2" key="1">
    <citation type="journal article" date="2013" name="Genome Biol.">
        <title>Reference genomes and transcriptomes of Nicotiana sylvestris and Nicotiana tomentosiformis.</title>
        <authorList>
            <person name="Sierro N."/>
            <person name="Battey J.N."/>
            <person name="Ouadi S."/>
            <person name="Bovet L."/>
            <person name="Goepfert S."/>
            <person name="Bakaher N."/>
            <person name="Peitsch M.C."/>
            <person name="Ivanov N.V."/>
        </authorList>
    </citation>
    <scope>NUCLEOTIDE SEQUENCE [LARGE SCALE GENOMIC DNA]</scope>
</reference>
<dbReference type="AlphaFoldDB" id="A0A1U7XE27"/>
<keyword evidence="2" id="KW-1185">Reference proteome</keyword>
<name>A0A1U7XE27_NICSY</name>
<dbReference type="PANTHER" id="PTHR33223:SF8">
    <property type="entry name" value="OS04G0172440 PROTEIN"/>
    <property type="match status" value="1"/>
</dbReference>
<evidence type="ECO:0000259" key="1">
    <source>
        <dbReference type="Pfam" id="PF03732"/>
    </source>
</evidence>
<evidence type="ECO:0000313" key="2">
    <source>
        <dbReference type="Proteomes" id="UP000189701"/>
    </source>
</evidence>
<sequence>MPKLNLYKGRGDPVAHLRGYCSEMRSDGGKCNLLMVYFSESLTRAALQCYTRQDVNKWHAWDDLTQDFVRHFKYNIDITTDRFSLSKMEKKPEENFRDFWLRWREYATRVSPPVGEEEMVELFLQAHGPTYFSH</sequence>
<reference evidence="3" key="2">
    <citation type="submission" date="2025-08" db="UniProtKB">
        <authorList>
            <consortium name="RefSeq"/>
        </authorList>
    </citation>
    <scope>IDENTIFICATION</scope>
    <source>
        <tissue evidence="3">Leaf</tissue>
    </source>
</reference>
<protein>
    <submittedName>
        <fullName evidence="3">Uncharacterized protein LOC104233503</fullName>
    </submittedName>
</protein>
<organism evidence="2 3">
    <name type="scientific">Nicotiana sylvestris</name>
    <name type="common">Wood tobacco</name>
    <name type="synonym">South American tobacco</name>
    <dbReference type="NCBI Taxonomy" id="4096"/>
    <lineage>
        <taxon>Eukaryota</taxon>
        <taxon>Viridiplantae</taxon>
        <taxon>Streptophyta</taxon>
        <taxon>Embryophyta</taxon>
        <taxon>Tracheophyta</taxon>
        <taxon>Spermatophyta</taxon>
        <taxon>Magnoliopsida</taxon>
        <taxon>eudicotyledons</taxon>
        <taxon>Gunneridae</taxon>
        <taxon>Pentapetalae</taxon>
        <taxon>asterids</taxon>
        <taxon>lamiids</taxon>
        <taxon>Solanales</taxon>
        <taxon>Solanaceae</taxon>
        <taxon>Nicotianoideae</taxon>
        <taxon>Nicotianeae</taxon>
        <taxon>Nicotiana</taxon>
    </lineage>
</organism>
<dbReference type="RefSeq" id="XP_009785209.1">
    <property type="nucleotide sequence ID" value="XM_009786907.1"/>
</dbReference>
<evidence type="ECO:0000313" key="3">
    <source>
        <dbReference type="RefSeq" id="XP_009785209.1"/>
    </source>
</evidence>
<dbReference type="Pfam" id="PF03732">
    <property type="entry name" value="Retrotrans_gag"/>
    <property type="match status" value="1"/>
</dbReference>
<dbReference type="PANTHER" id="PTHR33223">
    <property type="entry name" value="CCHC-TYPE DOMAIN-CONTAINING PROTEIN"/>
    <property type="match status" value="1"/>
</dbReference>
<feature type="domain" description="Retrotransposon gag" evidence="1">
    <location>
        <begin position="37"/>
        <end position="125"/>
    </location>
</feature>
<accession>A0A1U7XE27</accession>